<dbReference type="InterPro" id="IPR050638">
    <property type="entry name" value="AA-Vitamin_Transporters"/>
</dbReference>
<gene>
    <name evidence="7" type="ORF">METZ01_LOCUS55949</name>
</gene>
<feature type="transmembrane region" description="Helical" evidence="5">
    <location>
        <begin position="152"/>
        <end position="172"/>
    </location>
</feature>
<feature type="transmembrane region" description="Helical" evidence="5">
    <location>
        <begin position="240"/>
        <end position="262"/>
    </location>
</feature>
<evidence type="ECO:0000256" key="2">
    <source>
        <dbReference type="ARBA" id="ARBA00022692"/>
    </source>
</evidence>
<dbReference type="GO" id="GO:0016020">
    <property type="term" value="C:membrane"/>
    <property type="evidence" value="ECO:0007669"/>
    <property type="project" value="UniProtKB-SubCell"/>
</dbReference>
<dbReference type="InterPro" id="IPR000620">
    <property type="entry name" value="EamA_dom"/>
</dbReference>
<dbReference type="SUPFAM" id="SSF103481">
    <property type="entry name" value="Multidrug resistance efflux transporter EmrE"/>
    <property type="match status" value="2"/>
</dbReference>
<keyword evidence="2 5" id="KW-0812">Transmembrane</keyword>
<evidence type="ECO:0000256" key="3">
    <source>
        <dbReference type="ARBA" id="ARBA00022989"/>
    </source>
</evidence>
<evidence type="ECO:0000313" key="7">
    <source>
        <dbReference type="EMBL" id="SVA03095.1"/>
    </source>
</evidence>
<feature type="transmembrane region" description="Helical" evidence="5">
    <location>
        <begin position="120"/>
        <end position="140"/>
    </location>
</feature>
<comment type="subcellular location">
    <subcellularLocation>
        <location evidence="1">Membrane</location>
        <topology evidence="1">Multi-pass membrane protein</topology>
    </subcellularLocation>
</comment>
<feature type="transmembrane region" description="Helical" evidence="5">
    <location>
        <begin position="34"/>
        <end position="55"/>
    </location>
</feature>
<feature type="transmembrane region" description="Helical" evidence="5">
    <location>
        <begin position="269"/>
        <end position="290"/>
    </location>
</feature>
<name>A0A381SG94_9ZZZZ</name>
<feature type="transmembrane region" description="Helical" evidence="5">
    <location>
        <begin position="93"/>
        <end position="114"/>
    </location>
</feature>
<dbReference type="PANTHER" id="PTHR32322:SF2">
    <property type="entry name" value="EAMA DOMAIN-CONTAINING PROTEIN"/>
    <property type="match status" value="1"/>
</dbReference>
<feature type="transmembrane region" description="Helical" evidence="5">
    <location>
        <begin position="209"/>
        <end position="228"/>
    </location>
</feature>
<feature type="non-terminal residue" evidence="7">
    <location>
        <position position="1"/>
    </location>
</feature>
<protein>
    <recommendedName>
        <fullName evidence="6">EamA domain-containing protein</fullName>
    </recommendedName>
</protein>
<dbReference type="Pfam" id="PF00892">
    <property type="entry name" value="EamA"/>
    <property type="match status" value="2"/>
</dbReference>
<evidence type="ECO:0000259" key="6">
    <source>
        <dbReference type="Pfam" id="PF00892"/>
    </source>
</evidence>
<reference evidence="7" key="1">
    <citation type="submission" date="2018-05" db="EMBL/GenBank/DDBJ databases">
        <authorList>
            <person name="Lanie J.A."/>
            <person name="Ng W.-L."/>
            <person name="Kazmierczak K.M."/>
            <person name="Andrzejewski T.M."/>
            <person name="Davidsen T.M."/>
            <person name="Wayne K.J."/>
            <person name="Tettelin H."/>
            <person name="Glass J.I."/>
            <person name="Rusch D."/>
            <person name="Podicherti R."/>
            <person name="Tsui H.-C.T."/>
            <person name="Winkler M.E."/>
        </authorList>
    </citation>
    <scope>NUCLEOTIDE SEQUENCE</scope>
</reference>
<evidence type="ECO:0000256" key="1">
    <source>
        <dbReference type="ARBA" id="ARBA00004141"/>
    </source>
</evidence>
<feature type="transmembrane region" description="Helical" evidence="5">
    <location>
        <begin position="178"/>
        <end position="197"/>
    </location>
</feature>
<evidence type="ECO:0000256" key="5">
    <source>
        <dbReference type="SAM" id="Phobius"/>
    </source>
</evidence>
<proteinExistence type="predicted"/>
<feature type="domain" description="EamA" evidence="6">
    <location>
        <begin position="181"/>
        <end position="311"/>
    </location>
</feature>
<keyword evidence="3 5" id="KW-1133">Transmembrane helix</keyword>
<dbReference type="EMBL" id="UINC01003072">
    <property type="protein sequence ID" value="SVA03095.1"/>
    <property type="molecule type" value="Genomic_DNA"/>
</dbReference>
<sequence>VESVFVVSVVSLSTDIPFPIDTSHMPRQPSRTDYMVLFILGALWGSSFGAIKIALHGVTPLTVMSVRILLAGTALLLLALVRKTPFPRGRQNWSKIGWMALLGALIPFFLVPWGQQQIDSSLASILLAVNPLFALILGHYFSENERFTLRQLLAMLVGFSGVLLVFGENAFSSSNGNFWPQLAVIGAGLGYTISGVIATRVKGASADSVSATIFICASVIVLPFWLFIERPWNIHFETESLLALAHLGLVSTGIAFLMRYYIILRAGAVFLSYVAFLIPMFGILFGILFLGETLSANTLGAVVLILSGVYFGVQKKL</sequence>
<feature type="transmembrane region" description="Helical" evidence="5">
    <location>
        <begin position="61"/>
        <end position="81"/>
    </location>
</feature>
<dbReference type="PANTHER" id="PTHR32322">
    <property type="entry name" value="INNER MEMBRANE TRANSPORTER"/>
    <property type="match status" value="1"/>
</dbReference>
<organism evidence="7">
    <name type="scientific">marine metagenome</name>
    <dbReference type="NCBI Taxonomy" id="408172"/>
    <lineage>
        <taxon>unclassified sequences</taxon>
        <taxon>metagenomes</taxon>
        <taxon>ecological metagenomes</taxon>
    </lineage>
</organism>
<accession>A0A381SG94</accession>
<feature type="domain" description="EamA" evidence="6">
    <location>
        <begin position="36"/>
        <end position="166"/>
    </location>
</feature>
<dbReference type="InterPro" id="IPR037185">
    <property type="entry name" value="EmrE-like"/>
</dbReference>
<keyword evidence="4 5" id="KW-0472">Membrane</keyword>
<evidence type="ECO:0000256" key="4">
    <source>
        <dbReference type="ARBA" id="ARBA00023136"/>
    </source>
</evidence>
<feature type="transmembrane region" description="Helical" evidence="5">
    <location>
        <begin position="296"/>
        <end position="313"/>
    </location>
</feature>
<dbReference type="AlphaFoldDB" id="A0A381SG94"/>